<name>A0A517YXZ9_9BACT</name>
<dbReference type="KEGG" id="pcor:KS4_31570"/>
<dbReference type="EMBL" id="CP036425">
    <property type="protein sequence ID" value="QDU35079.1"/>
    <property type="molecule type" value="Genomic_DNA"/>
</dbReference>
<protein>
    <recommendedName>
        <fullName evidence="3">Protein kinase domain-containing protein</fullName>
    </recommendedName>
</protein>
<reference evidence="1 2" key="1">
    <citation type="submission" date="2019-02" db="EMBL/GenBank/DDBJ databases">
        <title>Deep-cultivation of Planctomycetes and their phenomic and genomic characterization uncovers novel biology.</title>
        <authorList>
            <person name="Wiegand S."/>
            <person name="Jogler M."/>
            <person name="Boedeker C."/>
            <person name="Pinto D."/>
            <person name="Vollmers J."/>
            <person name="Rivas-Marin E."/>
            <person name="Kohn T."/>
            <person name="Peeters S.H."/>
            <person name="Heuer A."/>
            <person name="Rast P."/>
            <person name="Oberbeckmann S."/>
            <person name="Bunk B."/>
            <person name="Jeske O."/>
            <person name="Meyerdierks A."/>
            <person name="Storesund J.E."/>
            <person name="Kallscheuer N."/>
            <person name="Luecker S."/>
            <person name="Lage O.M."/>
            <person name="Pohl T."/>
            <person name="Merkel B.J."/>
            <person name="Hornburger P."/>
            <person name="Mueller R.-W."/>
            <person name="Bruemmer F."/>
            <person name="Labrenz M."/>
            <person name="Spormann A.M."/>
            <person name="Op den Camp H."/>
            <person name="Overmann J."/>
            <person name="Amann R."/>
            <person name="Jetten M.S.M."/>
            <person name="Mascher T."/>
            <person name="Medema M.H."/>
            <person name="Devos D.P."/>
            <person name="Kaster A.-K."/>
            <person name="Ovreas L."/>
            <person name="Rohde M."/>
            <person name="Galperin M.Y."/>
            <person name="Jogler C."/>
        </authorList>
    </citation>
    <scope>NUCLEOTIDE SEQUENCE [LARGE SCALE GENOMIC DNA]</scope>
    <source>
        <strain evidence="1 2">KS4</strain>
    </source>
</reference>
<accession>A0A517YXZ9</accession>
<proteinExistence type="predicted"/>
<evidence type="ECO:0008006" key="3">
    <source>
        <dbReference type="Google" id="ProtNLM"/>
    </source>
</evidence>
<gene>
    <name evidence="1" type="ORF">KS4_31570</name>
</gene>
<dbReference type="InterPro" id="IPR011009">
    <property type="entry name" value="Kinase-like_dom_sf"/>
</dbReference>
<dbReference type="AlphaFoldDB" id="A0A517YXZ9"/>
<organism evidence="1 2">
    <name type="scientific">Poriferisphaera corsica</name>
    <dbReference type="NCBI Taxonomy" id="2528020"/>
    <lineage>
        <taxon>Bacteria</taxon>
        <taxon>Pseudomonadati</taxon>
        <taxon>Planctomycetota</taxon>
        <taxon>Phycisphaerae</taxon>
        <taxon>Phycisphaerales</taxon>
        <taxon>Phycisphaeraceae</taxon>
        <taxon>Poriferisphaera</taxon>
    </lineage>
</organism>
<keyword evidence="2" id="KW-1185">Reference proteome</keyword>
<dbReference type="Proteomes" id="UP000317369">
    <property type="component" value="Chromosome"/>
</dbReference>
<dbReference type="Gene3D" id="1.10.510.10">
    <property type="entry name" value="Transferase(Phosphotransferase) domain 1"/>
    <property type="match status" value="1"/>
</dbReference>
<evidence type="ECO:0000313" key="1">
    <source>
        <dbReference type="EMBL" id="QDU35079.1"/>
    </source>
</evidence>
<evidence type="ECO:0000313" key="2">
    <source>
        <dbReference type="Proteomes" id="UP000317369"/>
    </source>
</evidence>
<sequence length="238" mass="27346">MSSSQGRDQSCYDNAPMCNDTHPNLTALVKQSVKEVYKQDRRSRVWLVEYHGKPYVIKRFEYIPLRQILGWIIGLHPAQIEARRATQLIKQGLPAQPIVAAKLINGKAHLLTEFAGQQAYQELKSGNFASFAKRKQILQAISRLMRKLITSGWVFRDCKLSNMIISDKDRSIKLIDVGSFKRNCSRRRRLNMIRILDDTAKRANLSRAERLRMAISMGLNDKEIRELATNPQRTSTGY</sequence>
<dbReference type="SUPFAM" id="SSF56112">
    <property type="entry name" value="Protein kinase-like (PK-like)"/>
    <property type="match status" value="1"/>
</dbReference>